<organism evidence="1 2">
    <name type="scientific">Orrella marina</name>
    <dbReference type="NCBI Taxonomy" id="2163011"/>
    <lineage>
        <taxon>Bacteria</taxon>
        <taxon>Pseudomonadati</taxon>
        <taxon>Pseudomonadota</taxon>
        <taxon>Betaproteobacteria</taxon>
        <taxon>Burkholderiales</taxon>
        <taxon>Alcaligenaceae</taxon>
        <taxon>Orrella</taxon>
    </lineage>
</organism>
<dbReference type="AlphaFoldDB" id="A0A2R4XNN5"/>
<protein>
    <submittedName>
        <fullName evidence="1">Uncharacterized protein</fullName>
    </submittedName>
</protein>
<dbReference type="EMBL" id="CP028901">
    <property type="protein sequence ID" value="AWB35395.1"/>
    <property type="molecule type" value="Genomic_DNA"/>
</dbReference>
<gene>
    <name evidence="1" type="ORF">DBV39_18455</name>
</gene>
<name>A0A2R4XNN5_9BURK</name>
<keyword evidence="2" id="KW-1185">Reference proteome</keyword>
<dbReference type="Proteomes" id="UP000244571">
    <property type="component" value="Chromosome"/>
</dbReference>
<proteinExistence type="predicted"/>
<evidence type="ECO:0000313" key="1">
    <source>
        <dbReference type="EMBL" id="AWB35395.1"/>
    </source>
</evidence>
<sequence>MISPNIASVVWLFVYCCGNDGSGILGHRGSTVSIMFPDVSFLLQFWFLRYGSLVRLPHPNADRPFLVVSGQT</sequence>
<reference evidence="1 2" key="1">
    <citation type="submission" date="2018-04" db="EMBL/GenBank/DDBJ databases">
        <title>Bordetella sp. HZ20 isolated from seawater.</title>
        <authorList>
            <person name="Sun C."/>
        </authorList>
    </citation>
    <scope>NUCLEOTIDE SEQUENCE [LARGE SCALE GENOMIC DNA]</scope>
    <source>
        <strain evidence="1 2">HZ20</strain>
    </source>
</reference>
<accession>A0A2R4XNN5</accession>
<evidence type="ECO:0000313" key="2">
    <source>
        <dbReference type="Proteomes" id="UP000244571"/>
    </source>
</evidence>
<dbReference type="KEGG" id="boz:DBV39_18455"/>